<organism evidence="1 2">
    <name type="scientific">Undibacterium amnicola</name>
    <dbReference type="NCBI Taxonomy" id="1834038"/>
    <lineage>
        <taxon>Bacteria</taxon>
        <taxon>Pseudomonadati</taxon>
        <taxon>Pseudomonadota</taxon>
        <taxon>Betaproteobacteria</taxon>
        <taxon>Burkholderiales</taxon>
        <taxon>Oxalobacteraceae</taxon>
        <taxon>Undibacterium</taxon>
    </lineage>
</organism>
<evidence type="ECO:0000313" key="2">
    <source>
        <dbReference type="Proteomes" id="UP000643610"/>
    </source>
</evidence>
<proteinExistence type="predicted"/>
<accession>A0ABR6XNV1</accession>
<reference evidence="1 2" key="1">
    <citation type="submission" date="2020-08" db="EMBL/GenBank/DDBJ databases">
        <title>Novel species isolated from subtropical streams in China.</title>
        <authorList>
            <person name="Lu H."/>
        </authorList>
    </citation>
    <scope>NUCLEOTIDE SEQUENCE [LARGE SCALE GENOMIC DNA]</scope>
    <source>
        <strain evidence="1 2">KCTC 52442</strain>
    </source>
</reference>
<dbReference type="RefSeq" id="WP_186889583.1">
    <property type="nucleotide sequence ID" value="NZ_JACOFU010000001.1"/>
</dbReference>
<protein>
    <recommendedName>
        <fullName evidence="3">Apea-like HEPN domain-containing protein</fullName>
    </recommendedName>
</protein>
<keyword evidence="2" id="KW-1185">Reference proteome</keyword>
<name>A0ABR6XNV1_9BURK</name>
<evidence type="ECO:0000313" key="1">
    <source>
        <dbReference type="EMBL" id="MBC3830587.1"/>
    </source>
</evidence>
<dbReference type="Proteomes" id="UP000643610">
    <property type="component" value="Unassembled WGS sequence"/>
</dbReference>
<dbReference type="EMBL" id="JACOFU010000001">
    <property type="protein sequence ID" value="MBC3830587.1"/>
    <property type="molecule type" value="Genomic_DNA"/>
</dbReference>
<evidence type="ECO:0008006" key="3">
    <source>
        <dbReference type="Google" id="ProtNLM"/>
    </source>
</evidence>
<sequence length="278" mass="32506">MTLACAIYGYEFTREFTCQGMRFLPRYTCVTDASEKARDLASYQLTGIVILEKYDSHQIFCLEAVLSFIEHLDVLISDPLPMQDSDLFEKFPLIGRTSTRNSGGGAVLHQDAFCFDMRSDFIKLAMDRLADEQFAKNTRWKTLFFKATTPFRIKPSYVDVSYFLLFSGLETYVRQTLNDRETQISTLIARRLRQLGFDIYEFKPKDLKRSADTYARLRNRQFHNSSMQTTRKYQGKVIDYNLLDYYPNFRILVSLVVLKASGFDHPALNWDSWITMQY</sequence>
<comment type="caution">
    <text evidence="1">The sequence shown here is derived from an EMBL/GenBank/DDBJ whole genome shotgun (WGS) entry which is preliminary data.</text>
</comment>
<gene>
    <name evidence="1" type="ORF">H8K33_03605</name>
</gene>